<dbReference type="AlphaFoldDB" id="A0A5C6ZXJ8"/>
<dbReference type="OrthoDB" id="9776599at2"/>
<name>A0A5C6ZXJ8_9FLAO</name>
<dbReference type="InterPro" id="IPR032534">
    <property type="entry name" value="EcxA_zinc-bd"/>
</dbReference>
<evidence type="ECO:0000259" key="4">
    <source>
        <dbReference type="Pfam" id="PF17162"/>
    </source>
</evidence>
<organism evidence="5 6">
    <name type="scientific">Gillisia hiemivivida</name>
    <dbReference type="NCBI Taxonomy" id="291190"/>
    <lineage>
        <taxon>Bacteria</taxon>
        <taxon>Pseudomonadati</taxon>
        <taxon>Bacteroidota</taxon>
        <taxon>Flavobacteriia</taxon>
        <taxon>Flavobacteriales</taxon>
        <taxon>Flavobacteriaceae</taxon>
        <taxon>Gillisia</taxon>
    </lineage>
</organism>
<evidence type="ECO:0000256" key="1">
    <source>
        <dbReference type="SAM" id="MobiDB-lite"/>
    </source>
</evidence>
<dbReference type="EMBL" id="VORY01000003">
    <property type="protein sequence ID" value="TXD94817.1"/>
    <property type="molecule type" value="Genomic_DNA"/>
</dbReference>
<dbReference type="Proteomes" id="UP000321367">
    <property type="component" value="Unassembled WGS sequence"/>
</dbReference>
<dbReference type="PANTHER" id="PTHR38478">
    <property type="entry name" value="PEPTIDASE M1A AND M12B"/>
    <property type="match status" value="1"/>
</dbReference>
<evidence type="ECO:0000313" key="5">
    <source>
        <dbReference type="EMBL" id="TXD94817.1"/>
    </source>
</evidence>
<reference evidence="5 6" key="1">
    <citation type="submission" date="2019-08" db="EMBL/GenBank/DDBJ databases">
        <title>Genome sequence of Gillisia hiemivivida IC154 (type strain).</title>
        <authorList>
            <person name="Bowman J.P."/>
        </authorList>
    </citation>
    <scope>NUCLEOTIDE SEQUENCE [LARGE SCALE GENOMIC DNA]</scope>
    <source>
        <strain evidence="5 6">IC154</strain>
    </source>
</reference>
<keyword evidence="5" id="KW-0378">Hydrolase</keyword>
<evidence type="ECO:0000313" key="6">
    <source>
        <dbReference type="Proteomes" id="UP000321367"/>
    </source>
</evidence>
<dbReference type="RefSeq" id="WP_146930356.1">
    <property type="nucleotide sequence ID" value="NZ_CBCSHZ010000003.1"/>
</dbReference>
<dbReference type="CDD" id="cd04276">
    <property type="entry name" value="ZnMc_MMP_like_2"/>
    <property type="match status" value="1"/>
</dbReference>
<dbReference type="PROSITE" id="PS51257">
    <property type="entry name" value="PROKAR_LIPOPROTEIN"/>
    <property type="match status" value="1"/>
</dbReference>
<dbReference type="InterPro" id="IPR033413">
    <property type="entry name" value="DUF5117"/>
</dbReference>
<dbReference type="Gene3D" id="3.40.390.10">
    <property type="entry name" value="Collagenase (Catalytic Domain)"/>
    <property type="match status" value="1"/>
</dbReference>
<protein>
    <submittedName>
        <fullName evidence="5">Zinc-dependent metalloprotease</fullName>
    </submittedName>
</protein>
<dbReference type="InterPro" id="IPR034032">
    <property type="entry name" value="Zn_MMP-like_bac"/>
</dbReference>
<dbReference type="SUPFAM" id="SSF55486">
    <property type="entry name" value="Metalloproteases ('zincins'), catalytic domain"/>
    <property type="match status" value="1"/>
</dbReference>
<keyword evidence="5" id="KW-0645">Protease</keyword>
<dbReference type="InterPro" id="IPR024079">
    <property type="entry name" value="MetalloPept_cat_dom_sf"/>
</dbReference>
<feature type="compositionally biased region" description="Polar residues" evidence="1">
    <location>
        <begin position="25"/>
        <end position="37"/>
    </location>
</feature>
<dbReference type="Pfam" id="PF17162">
    <property type="entry name" value="DUF5118"/>
    <property type="match status" value="1"/>
</dbReference>
<dbReference type="GO" id="GO:0008237">
    <property type="term" value="F:metallopeptidase activity"/>
    <property type="evidence" value="ECO:0007669"/>
    <property type="project" value="UniProtKB-KW"/>
</dbReference>
<keyword evidence="5" id="KW-0482">Metalloprotease</keyword>
<accession>A0A5C6ZXJ8</accession>
<dbReference type="Pfam" id="PF17148">
    <property type="entry name" value="DUF5117"/>
    <property type="match status" value="1"/>
</dbReference>
<sequence length="820" mass="92872">MIKKISALGLMAIVFLGCQSQRSITGTQTGNKSASTTDSKKDNDDLKPYREVITSEAKSDEGLFTSHRVGDKLYYEIPLSLLEKDMLLVSRIAKVPAGFGGGYVNAGSKANEQVVRWTKRGENVDIKIISFENESDENSPIYQSVAANNFFPILYSTKISAYNPDSTAVVVEVNSLYENDIEAINGISSSLKKRYKVKKLDQNRSYIESVQSFPKNIEVKHVMTYEAEEPPESDQAGTISLLMNQSMILLPDEKMQPRLADERVGWFSIKKYDYNSDELKADDYRIIRKWQLVPKDSEAYKRGELVEPVKPIVYYLDPATPEKWRPYFKKGIEDWNVAFEAAGFKNAIIAKDPPTKEEDPEFSPEDIRYSVVRYVASTTRNATGPSVSDPRTGEIIESDIIWYHNHLRSYRNRFMIEAGAQNPAARTLNTPEAEIGEMMRMVIAHEVGHALGLPHNMKASSAYPTDSLRSAEFTQKYGLTPSIMDYARVNYVAQPEDKGVRYIRMMGPYDLYAINWGYRYIPEADSPIEEKPILDKWILEKAGDRMYEFGSGYGGVDPQSQRESLGSDQVKASEYGLANLKKVVPNLIAWTSKDGVDYEDLDEVYGELTSLWRGYVNHVVANVGGVNETLKTADQEGAVYRDVPKEIQKNAVAFLNNQAFTTPDWLLNQEILSRIEASGAIERVQNLQTRALNNLLDEDRLKRMVSNEQMNGKEAYTAVELMDDLRKGIFSELYSGRKTDAYRRNLQRSYVDAASAYLQQLKGEDNEAVLKSDIIALMRGEMERLKRDLSTRKNNNNDSLTKYHWNDLVARIDAGLTVDF</sequence>
<feature type="domain" description="DUF5118" evidence="4">
    <location>
        <begin position="47"/>
        <end position="95"/>
    </location>
</feature>
<feature type="domain" description="DUF5117" evidence="3">
    <location>
        <begin position="107"/>
        <end position="295"/>
    </location>
</feature>
<feature type="region of interest" description="Disordered" evidence="1">
    <location>
        <begin position="25"/>
        <end position="45"/>
    </location>
</feature>
<feature type="domain" description="EcxA zinc-binding" evidence="2">
    <location>
        <begin position="429"/>
        <end position="734"/>
    </location>
</feature>
<keyword evidence="6" id="KW-1185">Reference proteome</keyword>
<comment type="caution">
    <text evidence="5">The sequence shown here is derived from an EMBL/GenBank/DDBJ whole genome shotgun (WGS) entry which is preliminary data.</text>
</comment>
<evidence type="ECO:0000259" key="2">
    <source>
        <dbReference type="Pfam" id="PF16313"/>
    </source>
</evidence>
<proteinExistence type="predicted"/>
<dbReference type="GO" id="GO:0006508">
    <property type="term" value="P:proteolysis"/>
    <property type="evidence" value="ECO:0007669"/>
    <property type="project" value="UniProtKB-KW"/>
</dbReference>
<gene>
    <name evidence="5" type="ORF">ES724_04920</name>
</gene>
<dbReference type="PANTHER" id="PTHR38478:SF1">
    <property type="entry name" value="ZINC DEPENDENT METALLOPROTEASE DOMAIN LIPOPROTEIN"/>
    <property type="match status" value="1"/>
</dbReference>
<dbReference type="Pfam" id="PF16313">
    <property type="entry name" value="DUF4953"/>
    <property type="match status" value="1"/>
</dbReference>
<evidence type="ECO:0000259" key="3">
    <source>
        <dbReference type="Pfam" id="PF17148"/>
    </source>
</evidence>
<dbReference type="InterPro" id="IPR033428">
    <property type="entry name" value="DUF5118"/>
</dbReference>